<dbReference type="InterPro" id="IPR025110">
    <property type="entry name" value="AMP-bd_C"/>
</dbReference>
<reference evidence="7 8" key="1">
    <citation type="journal article" date="2020" name="Microb. Ecol.">
        <title>Ecogenomics of the Marine Benthic Filamentous Cyanobacterium Adonisia.</title>
        <authorList>
            <person name="Walter J.M."/>
            <person name="Coutinho F.H."/>
            <person name="Leomil L."/>
            <person name="Hargreaves P.I."/>
            <person name="Campeao M.E."/>
            <person name="Vieira V.V."/>
            <person name="Silva B.S."/>
            <person name="Fistarol G.O."/>
            <person name="Salomon P.S."/>
            <person name="Sawabe T."/>
            <person name="Mino S."/>
            <person name="Hosokawa M."/>
            <person name="Miyashita H."/>
            <person name="Maruyama F."/>
            <person name="van Verk M.C."/>
            <person name="Dutilh B.E."/>
            <person name="Thompson C.C."/>
            <person name="Thompson F.L."/>
        </authorList>
    </citation>
    <scope>NUCLEOTIDE SEQUENCE [LARGE SCALE GENOMIC DNA]</scope>
    <source>
        <strain evidence="7 8">CCMR0081</strain>
    </source>
</reference>
<dbReference type="Pfam" id="PF23024">
    <property type="entry name" value="AMP-dom_DIP2-like"/>
    <property type="match status" value="1"/>
</dbReference>
<dbReference type="GO" id="GO:0005886">
    <property type="term" value="C:plasma membrane"/>
    <property type="evidence" value="ECO:0007669"/>
    <property type="project" value="TreeGrafter"/>
</dbReference>
<dbReference type="CDD" id="cd05931">
    <property type="entry name" value="FAAL"/>
    <property type="match status" value="1"/>
</dbReference>
<evidence type="ECO:0000313" key="7">
    <source>
        <dbReference type="EMBL" id="NEZ58800.1"/>
    </source>
</evidence>
<evidence type="ECO:0000313" key="8">
    <source>
        <dbReference type="Proteomes" id="UP000481033"/>
    </source>
</evidence>
<dbReference type="Gene3D" id="3.30.300.30">
    <property type="match status" value="1"/>
</dbReference>
<dbReference type="FunFam" id="3.40.50.12780:FF:000013">
    <property type="entry name" value="Long-chain-fatty-acid--AMP ligase FadD32"/>
    <property type="match status" value="1"/>
</dbReference>
<dbReference type="PANTHER" id="PTHR22754">
    <property type="entry name" value="DISCO-INTERACTING PROTEIN 2 DIP2 -RELATED"/>
    <property type="match status" value="1"/>
</dbReference>
<evidence type="ECO:0000259" key="6">
    <source>
        <dbReference type="Pfam" id="PF23024"/>
    </source>
</evidence>
<keyword evidence="8" id="KW-1185">Reference proteome</keyword>
<name>A0A6M0RSG6_9CYAN</name>
<dbReference type="GO" id="GO:0070566">
    <property type="term" value="F:adenylyltransferase activity"/>
    <property type="evidence" value="ECO:0007669"/>
    <property type="project" value="TreeGrafter"/>
</dbReference>
<gene>
    <name evidence="7" type="ORF">DXZ20_24805</name>
</gene>
<dbReference type="SUPFAM" id="SSF56801">
    <property type="entry name" value="Acetyl-CoA synthetase-like"/>
    <property type="match status" value="1"/>
</dbReference>
<keyword evidence="3" id="KW-0276">Fatty acid metabolism</keyword>
<evidence type="ECO:0000256" key="2">
    <source>
        <dbReference type="ARBA" id="ARBA00022598"/>
    </source>
</evidence>
<dbReference type="GO" id="GO:0016874">
    <property type="term" value="F:ligase activity"/>
    <property type="evidence" value="ECO:0007669"/>
    <property type="project" value="UniProtKB-KW"/>
</dbReference>
<dbReference type="GO" id="GO:0006633">
    <property type="term" value="P:fatty acid biosynthetic process"/>
    <property type="evidence" value="ECO:0007669"/>
    <property type="project" value="TreeGrafter"/>
</dbReference>
<accession>A0A6M0RSG6</accession>
<evidence type="ECO:0000256" key="3">
    <source>
        <dbReference type="ARBA" id="ARBA00022832"/>
    </source>
</evidence>
<dbReference type="InterPro" id="IPR045851">
    <property type="entry name" value="AMP-bd_C_sf"/>
</dbReference>
<protein>
    <submittedName>
        <fullName evidence="7">Fatty acyl-AMP ligase</fullName>
    </submittedName>
</protein>
<dbReference type="Pfam" id="PF00501">
    <property type="entry name" value="AMP-binding"/>
    <property type="match status" value="1"/>
</dbReference>
<dbReference type="Gene3D" id="3.40.50.12780">
    <property type="entry name" value="N-terminal domain of ligase-like"/>
    <property type="match status" value="1"/>
</dbReference>
<dbReference type="InterPro" id="IPR000873">
    <property type="entry name" value="AMP-dep_synth/lig_dom"/>
</dbReference>
<evidence type="ECO:0000256" key="4">
    <source>
        <dbReference type="ARBA" id="ARBA00023098"/>
    </source>
</evidence>
<comment type="caution">
    <text evidence="7">The sequence shown here is derived from an EMBL/GenBank/DDBJ whole genome shotgun (WGS) entry which is preliminary data.</text>
</comment>
<evidence type="ECO:0000259" key="5">
    <source>
        <dbReference type="Pfam" id="PF00501"/>
    </source>
</evidence>
<keyword evidence="2 7" id="KW-0436">Ligase</keyword>
<dbReference type="GO" id="GO:0071766">
    <property type="term" value="P:Actinobacterium-type cell wall biogenesis"/>
    <property type="evidence" value="ECO:0007669"/>
    <property type="project" value="UniProtKB-ARBA"/>
</dbReference>
<dbReference type="PANTHER" id="PTHR22754:SF32">
    <property type="entry name" value="DISCO-INTERACTING PROTEIN 2"/>
    <property type="match status" value="1"/>
</dbReference>
<sequence length="577" mass="63413">MPHLTFNCLQGVSPGLTWVDLLRERAAQQPSRIAFQMWNDGVVSSEQLTYGDLDCRSRAIAAQMQRLNLQGERVLLLCPPGLDYVLAFCACLYAGAIAVPIQPPRPNQSLERFQGVAADTQAALILTTSAQQFQPRPLSNIPTLQLDSVLATAATAWQSPNIDPEAIAFLQYTSGSTAAPKGVKISHRNLIHNVAAISHKFELNNRSEGVCWLPPYHDMGLIGGILTSLYQGLTTTLMSPVDFLQRPLRWLQAISRTQATISGGPNFAYDRCVERFKPEQCVGLDLSHWSVAFTGAEPIRMATLERFAATFADYGFCPEAFYPCYGMAEATLMITGGDRTSAPKQLTVDEKKLADHRIQPADQGRLLVGCGQVIDSGQLIIVNPQTLTRCQPNEVGEIWVTSPSVAQGYWQQPQLSQETFHAHLADPGAGPFLRTGDLGCLQNGELFVTGRIKEVMIIHGRNHYASDVEATVAASHPAFRTTWGAAFTVDRHEQTQLVVVQEVGRVWLRRLEPKPIIRAIKQTVSQVHGLRVETIVLVKPGSIPKTSSGKIQRSRCRSQFLAGQLHPIPMAQPANTR</sequence>
<dbReference type="RefSeq" id="WP_163701677.1">
    <property type="nucleotide sequence ID" value="NZ_QXHD01000004.1"/>
</dbReference>
<dbReference type="AlphaFoldDB" id="A0A6M0RSG6"/>
<dbReference type="InterPro" id="IPR042099">
    <property type="entry name" value="ANL_N_sf"/>
</dbReference>
<proteinExistence type="inferred from homology"/>
<feature type="domain" description="AMP-dependent synthetase/ligase" evidence="5">
    <location>
        <begin position="22"/>
        <end position="410"/>
    </location>
</feature>
<dbReference type="EMBL" id="QXHD01000004">
    <property type="protein sequence ID" value="NEZ58800.1"/>
    <property type="molecule type" value="Genomic_DNA"/>
</dbReference>
<keyword evidence="4" id="KW-0443">Lipid metabolism</keyword>
<evidence type="ECO:0000256" key="1">
    <source>
        <dbReference type="ARBA" id="ARBA00006432"/>
    </source>
</evidence>
<organism evidence="7 8">
    <name type="scientific">Adonisia turfae CCMR0081</name>
    <dbReference type="NCBI Taxonomy" id="2292702"/>
    <lineage>
        <taxon>Bacteria</taxon>
        <taxon>Bacillati</taxon>
        <taxon>Cyanobacteriota</taxon>
        <taxon>Adonisia</taxon>
        <taxon>Adonisia turfae</taxon>
    </lineage>
</organism>
<feature type="domain" description="AMP-binding enzyme C-terminal" evidence="6">
    <location>
        <begin position="454"/>
        <end position="566"/>
    </location>
</feature>
<dbReference type="Proteomes" id="UP000481033">
    <property type="component" value="Unassembled WGS sequence"/>
</dbReference>
<dbReference type="InterPro" id="IPR040097">
    <property type="entry name" value="FAAL/FAAC"/>
</dbReference>
<comment type="similarity">
    <text evidence="1">Belongs to the ATP-dependent AMP-binding enzyme family.</text>
</comment>